<feature type="transmembrane region" description="Helical" evidence="5">
    <location>
        <begin position="304"/>
        <end position="322"/>
    </location>
</feature>
<gene>
    <name evidence="8" type="ORF">ATY39_11760</name>
</gene>
<keyword evidence="2 5" id="KW-0812">Transmembrane</keyword>
<evidence type="ECO:0000256" key="2">
    <source>
        <dbReference type="ARBA" id="ARBA00022692"/>
    </source>
</evidence>
<keyword evidence="9" id="KW-1185">Reference proteome</keyword>
<name>A0A143HE71_9BACL</name>
<sequence length="385" mass="44356">MSVYIQPILTAFIVFSVLGFLLVIPWLVYSYRKYGYFSLWASIILYSFIFYMLSALFLVLLPLPTTRDTCAFQSPDTIYYSLKPFTFLQDTFKSSSIIWSQPKSYIQVFNQSAFWQAAFNFLLLLPFGVYLRYFFQEKRYWKKAFALGFALSLFYEITQVTGIYGIYKCPYRLFDVDDLMLNSTGVLFGFLIAPVILALFPSKKKLMVKAEKMKKGHLVPPLSQLLAVLIDYIFIKLTFTFTVGLLTSSGFAEMVYTTVGFVALYFVLPLLWGGKTIGTSIMRFKLSNLNGDAPSWQAVLKRNVALYLPWLVSNLLNLLNHINLEMESHFYAFHVWTTMAIFAFVSIMWLTLCVHAILVIIKKGKRTFYFDHVADIVPTKNEANS</sequence>
<dbReference type="Pfam" id="PF06271">
    <property type="entry name" value="RDD"/>
    <property type="match status" value="1"/>
</dbReference>
<evidence type="ECO:0000256" key="1">
    <source>
        <dbReference type="ARBA" id="ARBA00004141"/>
    </source>
</evidence>
<evidence type="ECO:0000256" key="3">
    <source>
        <dbReference type="ARBA" id="ARBA00022989"/>
    </source>
</evidence>
<dbReference type="PANTHER" id="PTHR36834:SF1">
    <property type="entry name" value="INTEGRAL MEMBRANE PROTEIN"/>
    <property type="match status" value="1"/>
</dbReference>
<dbReference type="AlphaFoldDB" id="A0A143HE71"/>
<feature type="transmembrane region" description="Helical" evidence="5">
    <location>
        <begin position="36"/>
        <end position="59"/>
    </location>
</feature>
<dbReference type="Pfam" id="PF04892">
    <property type="entry name" value="VanZ"/>
    <property type="match status" value="1"/>
</dbReference>
<dbReference type="STRING" id="241244.ATY39_11760"/>
<dbReference type="KEGG" id="rst:ATY39_11760"/>
<feature type="transmembrane region" description="Helical" evidence="5">
    <location>
        <begin position="179"/>
        <end position="201"/>
    </location>
</feature>
<evidence type="ECO:0000256" key="4">
    <source>
        <dbReference type="ARBA" id="ARBA00023136"/>
    </source>
</evidence>
<evidence type="ECO:0000313" key="9">
    <source>
        <dbReference type="Proteomes" id="UP000076021"/>
    </source>
</evidence>
<proteinExistence type="predicted"/>
<dbReference type="InterPro" id="IPR053150">
    <property type="entry name" value="Teicoplanin_resist-assoc"/>
</dbReference>
<dbReference type="PANTHER" id="PTHR36834">
    <property type="entry name" value="MEMBRANE PROTEIN-RELATED"/>
    <property type="match status" value="1"/>
</dbReference>
<dbReference type="Proteomes" id="UP000076021">
    <property type="component" value="Chromosome"/>
</dbReference>
<dbReference type="EMBL" id="CP014806">
    <property type="protein sequence ID" value="AMX00039.1"/>
    <property type="molecule type" value="Genomic_DNA"/>
</dbReference>
<keyword evidence="4 5" id="KW-0472">Membrane</keyword>
<reference evidence="8 9" key="1">
    <citation type="journal article" date="2016" name="Genome Announc.">
        <title>Whole-Genome Sequence of Rummeliibacillus stabekisii Strain PP9 Isolated from Antarctic Soil.</title>
        <authorList>
            <person name="da Mota F.F."/>
            <person name="Vollu R.E."/>
            <person name="Jurelevicius D."/>
            <person name="Seldin L."/>
        </authorList>
    </citation>
    <scope>NUCLEOTIDE SEQUENCE [LARGE SCALE GENOMIC DNA]</scope>
    <source>
        <strain evidence="8 9">PP9</strain>
    </source>
</reference>
<accession>A0A143HE71</accession>
<feature type="transmembrane region" description="Helical" evidence="5">
    <location>
        <begin position="6"/>
        <end position="29"/>
    </location>
</feature>
<comment type="subcellular location">
    <subcellularLocation>
        <location evidence="1">Membrane</location>
        <topology evidence="1">Multi-pass membrane protein</topology>
    </subcellularLocation>
</comment>
<dbReference type="RefSeq" id="WP_066790005.1">
    <property type="nucleotide sequence ID" value="NZ_CP014806.1"/>
</dbReference>
<reference evidence="9" key="2">
    <citation type="submission" date="2016-03" db="EMBL/GenBank/DDBJ databases">
        <authorList>
            <person name="Ploux O."/>
        </authorList>
    </citation>
    <scope>NUCLEOTIDE SEQUENCE [LARGE SCALE GENOMIC DNA]</scope>
    <source>
        <strain evidence="9">PP9</strain>
    </source>
</reference>
<protein>
    <submittedName>
        <fullName evidence="8">Antibiotic resistance protein VanZ</fullName>
    </submittedName>
</protein>
<dbReference type="GO" id="GO:0016020">
    <property type="term" value="C:membrane"/>
    <property type="evidence" value="ECO:0007669"/>
    <property type="project" value="UniProtKB-SubCell"/>
</dbReference>
<evidence type="ECO:0000313" key="8">
    <source>
        <dbReference type="EMBL" id="AMX00039.1"/>
    </source>
</evidence>
<evidence type="ECO:0000256" key="5">
    <source>
        <dbReference type="SAM" id="Phobius"/>
    </source>
</evidence>
<feature type="transmembrane region" description="Helical" evidence="5">
    <location>
        <begin position="113"/>
        <end position="133"/>
    </location>
</feature>
<dbReference type="InterPro" id="IPR010432">
    <property type="entry name" value="RDD"/>
</dbReference>
<feature type="transmembrane region" description="Helical" evidence="5">
    <location>
        <begin position="222"/>
        <end position="248"/>
    </location>
</feature>
<organism evidence="8 9">
    <name type="scientific">Rummeliibacillus stabekisii</name>
    <dbReference type="NCBI Taxonomy" id="241244"/>
    <lineage>
        <taxon>Bacteria</taxon>
        <taxon>Bacillati</taxon>
        <taxon>Bacillota</taxon>
        <taxon>Bacilli</taxon>
        <taxon>Bacillales</taxon>
        <taxon>Caryophanaceae</taxon>
        <taxon>Rummeliibacillus</taxon>
    </lineage>
</organism>
<feature type="domain" description="RDD" evidence="7">
    <location>
        <begin position="225"/>
        <end position="368"/>
    </location>
</feature>
<dbReference type="InterPro" id="IPR006976">
    <property type="entry name" value="VanZ-like"/>
</dbReference>
<feature type="transmembrane region" description="Helical" evidence="5">
    <location>
        <begin position="254"/>
        <end position="273"/>
    </location>
</feature>
<feature type="transmembrane region" description="Helical" evidence="5">
    <location>
        <begin position="334"/>
        <end position="361"/>
    </location>
</feature>
<keyword evidence="3 5" id="KW-1133">Transmembrane helix</keyword>
<evidence type="ECO:0000259" key="6">
    <source>
        <dbReference type="Pfam" id="PF04892"/>
    </source>
</evidence>
<feature type="domain" description="VanZ-like" evidence="6">
    <location>
        <begin position="48"/>
        <end position="196"/>
    </location>
</feature>
<dbReference type="OrthoDB" id="4822551at2"/>
<feature type="transmembrane region" description="Helical" evidence="5">
    <location>
        <begin position="145"/>
        <end position="167"/>
    </location>
</feature>
<evidence type="ECO:0000259" key="7">
    <source>
        <dbReference type="Pfam" id="PF06271"/>
    </source>
</evidence>